<protein>
    <submittedName>
        <fullName evidence="3">Uncharacterized protein</fullName>
    </submittedName>
</protein>
<evidence type="ECO:0000256" key="2">
    <source>
        <dbReference type="SAM" id="MobiDB-lite"/>
    </source>
</evidence>
<proteinExistence type="predicted"/>
<dbReference type="Proteomes" id="UP000297299">
    <property type="component" value="Unassembled WGS sequence"/>
</dbReference>
<dbReference type="OrthoDB" id="3553547at2759"/>
<gene>
    <name evidence="3" type="ORF">BOTCAL_0158g00060</name>
</gene>
<feature type="region of interest" description="Disordered" evidence="2">
    <location>
        <begin position="111"/>
        <end position="138"/>
    </location>
</feature>
<keyword evidence="4" id="KW-1185">Reference proteome</keyword>
<comment type="caution">
    <text evidence="3">The sequence shown here is derived from an EMBL/GenBank/DDBJ whole genome shotgun (WGS) entry which is preliminary data.</text>
</comment>
<feature type="coiled-coil region" evidence="1">
    <location>
        <begin position="372"/>
        <end position="406"/>
    </location>
</feature>
<evidence type="ECO:0000313" key="4">
    <source>
        <dbReference type="Proteomes" id="UP000297299"/>
    </source>
</evidence>
<evidence type="ECO:0000313" key="3">
    <source>
        <dbReference type="EMBL" id="TEY62711.1"/>
    </source>
</evidence>
<keyword evidence="1" id="KW-0175">Coiled coil</keyword>
<name>A0A4Y8D2E9_9HELO</name>
<dbReference type="STRING" id="38488.A0A4Y8D2E9"/>
<accession>A0A4Y8D2E9</accession>
<feature type="coiled-coil region" evidence="1">
    <location>
        <begin position="466"/>
        <end position="533"/>
    </location>
</feature>
<dbReference type="EMBL" id="PHWZ01000158">
    <property type="protein sequence ID" value="TEY62711.1"/>
    <property type="molecule type" value="Genomic_DNA"/>
</dbReference>
<evidence type="ECO:0000256" key="1">
    <source>
        <dbReference type="SAM" id="Coils"/>
    </source>
</evidence>
<sequence>MRVAVNGSNRDTKRSCGIRQERINIQNTLQLKEITRKPQRPQKLDKVPSVALASCTSCTYNSMPYKLKGRRERQKPYITTKATIKQDCQHTVHDEELMRCCEAKVTVTVGQEKDRESVSTSSSTPRVLTYNKPQENHRSIKKDDLAPINRHLKGIYSDNIPHMASELRSGDPPLPDILHEVDSTDSSGPIRQPHAIVKYPGQAIGDNVCRSQVQLHENCEQQSDSNHVHCKVLSTKSETSTIYRQTSKQAAACDHSSLSGSNKIPSRQADMNYSVTAVDSPNAQKLLKASPPRHVQDASSMFEASILYGQWQNISRMRSHIASLRFSLQHKRHSLRMLQNEKSLADEAYFKQVKMREFHMPFPSKWWSEKTKEELLCDCQEARDRYGSLEDEYNYLERDLDSQEYELSRHEEHFYSQMRDPSLYLPPSTELVRYPEWMEGPEHFEPQKAPELHPLVDAYFSKLGELDNFRELYDDILDEKSSLEEKVDLRKRFDVEPLTTENQEWLDSSQAQLEDLISKIKISEEEERDLYQKCFSLGLIDEAGEPVESSKLDQCSPSWDLTLKPLEISDQYSQSSPLLPSEPNDLEKVIKVFNSENNHLTRNERFNRWSLEKLQVSLHEVNIYTNCFENYDESQDLCKLKEEICEEEFRNSWFADGFTDRDVRFTVSTTTNSTSQ</sequence>
<reference evidence="3 4" key="1">
    <citation type="submission" date="2017-11" db="EMBL/GenBank/DDBJ databases">
        <title>Comparative genomics of Botrytis spp.</title>
        <authorList>
            <person name="Valero-Jimenez C.A."/>
            <person name="Tapia P."/>
            <person name="Veloso J."/>
            <person name="Silva-Moreno E."/>
            <person name="Staats M."/>
            <person name="Valdes J.H."/>
            <person name="Van Kan J.A.L."/>
        </authorList>
    </citation>
    <scope>NUCLEOTIDE SEQUENCE [LARGE SCALE GENOMIC DNA]</scope>
    <source>
        <strain evidence="3 4">MUCL2830</strain>
    </source>
</reference>
<dbReference type="AlphaFoldDB" id="A0A4Y8D2E9"/>
<organism evidence="3 4">
    <name type="scientific">Botryotinia calthae</name>
    <dbReference type="NCBI Taxonomy" id="38488"/>
    <lineage>
        <taxon>Eukaryota</taxon>
        <taxon>Fungi</taxon>
        <taxon>Dikarya</taxon>
        <taxon>Ascomycota</taxon>
        <taxon>Pezizomycotina</taxon>
        <taxon>Leotiomycetes</taxon>
        <taxon>Helotiales</taxon>
        <taxon>Sclerotiniaceae</taxon>
        <taxon>Botryotinia</taxon>
    </lineage>
</organism>